<reference evidence="1" key="2">
    <citation type="journal article" date="2015" name="Data Brief">
        <title>Shoot transcriptome of the giant reed, Arundo donax.</title>
        <authorList>
            <person name="Barrero R.A."/>
            <person name="Guerrero F.D."/>
            <person name="Moolhuijzen P."/>
            <person name="Goolsby J.A."/>
            <person name="Tidwell J."/>
            <person name="Bellgard S.E."/>
            <person name="Bellgard M.I."/>
        </authorList>
    </citation>
    <scope>NUCLEOTIDE SEQUENCE</scope>
    <source>
        <tissue evidence="1">Shoot tissue taken approximately 20 cm above the soil surface</tissue>
    </source>
</reference>
<organism evidence="1">
    <name type="scientific">Arundo donax</name>
    <name type="common">Giant reed</name>
    <name type="synonym">Donax arundinaceus</name>
    <dbReference type="NCBI Taxonomy" id="35708"/>
    <lineage>
        <taxon>Eukaryota</taxon>
        <taxon>Viridiplantae</taxon>
        <taxon>Streptophyta</taxon>
        <taxon>Embryophyta</taxon>
        <taxon>Tracheophyta</taxon>
        <taxon>Spermatophyta</taxon>
        <taxon>Magnoliopsida</taxon>
        <taxon>Liliopsida</taxon>
        <taxon>Poales</taxon>
        <taxon>Poaceae</taxon>
        <taxon>PACMAD clade</taxon>
        <taxon>Arundinoideae</taxon>
        <taxon>Arundineae</taxon>
        <taxon>Arundo</taxon>
    </lineage>
</organism>
<name>A0A0A9GN31_ARUDO</name>
<proteinExistence type="predicted"/>
<accession>A0A0A9GN31</accession>
<reference evidence="1" key="1">
    <citation type="submission" date="2014-09" db="EMBL/GenBank/DDBJ databases">
        <authorList>
            <person name="Magalhaes I.L.F."/>
            <person name="Oliveira U."/>
            <person name="Santos F.R."/>
            <person name="Vidigal T.H.D.A."/>
            <person name="Brescovit A.D."/>
            <person name="Santos A.J."/>
        </authorList>
    </citation>
    <scope>NUCLEOTIDE SEQUENCE</scope>
    <source>
        <tissue evidence="1">Shoot tissue taken approximately 20 cm above the soil surface</tissue>
    </source>
</reference>
<protein>
    <submittedName>
        <fullName evidence="1">Uncharacterized protein</fullName>
    </submittedName>
</protein>
<evidence type="ECO:0000313" key="1">
    <source>
        <dbReference type="EMBL" id="JAE23956.1"/>
    </source>
</evidence>
<sequence>MLTVMFISLRPSKDSSTKLMCLYLLTYTD</sequence>
<dbReference type="AlphaFoldDB" id="A0A0A9GN31"/>
<dbReference type="EMBL" id="GBRH01173940">
    <property type="protein sequence ID" value="JAE23956.1"/>
    <property type="molecule type" value="Transcribed_RNA"/>
</dbReference>